<keyword evidence="2" id="KW-0723">Serine/threonine-protein kinase</keyword>
<gene>
    <name evidence="12" type="ORF">GFSPODELE1_LOCUS7529</name>
</gene>
<dbReference type="Gene3D" id="3.30.200.20">
    <property type="entry name" value="Phosphorylase Kinase, domain 1"/>
    <property type="match status" value="1"/>
</dbReference>
<feature type="domain" description="Protein kinase" evidence="11">
    <location>
        <begin position="212"/>
        <end position="491"/>
    </location>
</feature>
<evidence type="ECO:0000256" key="5">
    <source>
        <dbReference type="ARBA" id="ARBA00022777"/>
    </source>
</evidence>
<organism evidence="12 13">
    <name type="scientific">Somion occarium</name>
    <dbReference type="NCBI Taxonomy" id="3059160"/>
    <lineage>
        <taxon>Eukaryota</taxon>
        <taxon>Fungi</taxon>
        <taxon>Dikarya</taxon>
        <taxon>Basidiomycota</taxon>
        <taxon>Agaricomycotina</taxon>
        <taxon>Agaricomycetes</taxon>
        <taxon>Polyporales</taxon>
        <taxon>Cerrenaceae</taxon>
        <taxon>Somion</taxon>
    </lineage>
</organism>
<evidence type="ECO:0000313" key="13">
    <source>
        <dbReference type="Proteomes" id="UP001497453"/>
    </source>
</evidence>
<evidence type="ECO:0000256" key="3">
    <source>
        <dbReference type="ARBA" id="ARBA00022679"/>
    </source>
</evidence>
<feature type="compositionally biased region" description="Polar residues" evidence="9">
    <location>
        <begin position="150"/>
        <end position="160"/>
    </location>
</feature>
<evidence type="ECO:0000256" key="4">
    <source>
        <dbReference type="ARBA" id="ARBA00022741"/>
    </source>
</evidence>
<feature type="region of interest" description="Disordered" evidence="9">
    <location>
        <begin position="127"/>
        <end position="170"/>
    </location>
</feature>
<evidence type="ECO:0000256" key="9">
    <source>
        <dbReference type="SAM" id="MobiDB-lite"/>
    </source>
</evidence>
<dbReference type="SUPFAM" id="SSF56112">
    <property type="entry name" value="Protein kinase-like (PK-like)"/>
    <property type="match status" value="1"/>
</dbReference>
<dbReference type="EMBL" id="OZ037948">
    <property type="protein sequence ID" value="CAL1709857.1"/>
    <property type="molecule type" value="Genomic_DNA"/>
</dbReference>
<dbReference type="Gene3D" id="1.10.510.10">
    <property type="entry name" value="Transferase(Phosphotransferase) domain 1"/>
    <property type="match status" value="1"/>
</dbReference>
<keyword evidence="10" id="KW-0732">Signal</keyword>
<evidence type="ECO:0000259" key="11">
    <source>
        <dbReference type="PROSITE" id="PS50011"/>
    </source>
</evidence>
<evidence type="ECO:0000256" key="2">
    <source>
        <dbReference type="ARBA" id="ARBA00022527"/>
    </source>
</evidence>
<keyword evidence="6" id="KW-0067">ATP-binding</keyword>
<evidence type="ECO:0000256" key="1">
    <source>
        <dbReference type="ARBA" id="ARBA00012513"/>
    </source>
</evidence>
<dbReference type="PROSITE" id="PS00108">
    <property type="entry name" value="PROTEIN_KINASE_ST"/>
    <property type="match status" value="1"/>
</dbReference>
<dbReference type="InterPro" id="IPR050236">
    <property type="entry name" value="Ser_Thr_kinase_AGC"/>
</dbReference>
<evidence type="ECO:0000256" key="10">
    <source>
        <dbReference type="SAM" id="SignalP"/>
    </source>
</evidence>
<evidence type="ECO:0000256" key="6">
    <source>
        <dbReference type="ARBA" id="ARBA00022840"/>
    </source>
</evidence>
<dbReference type="Pfam" id="PF00069">
    <property type="entry name" value="Pkinase"/>
    <property type="match status" value="1"/>
</dbReference>
<keyword evidence="5" id="KW-0418">Kinase</keyword>
<dbReference type="InterPro" id="IPR008271">
    <property type="entry name" value="Ser/Thr_kinase_AS"/>
</dbReference>
<sequence length="575" mass="64874">MPNYSSLCSGLILFFVGHARPQDIREHAWARLKTTKAASPPERGYTYINRVPLTRKRQYGDAKSRRAALVPPIITALPSITPIRVSTTPCFPEPPSVIDGSYSQHFSSEAEHQLRLQLSIISRKLPTPQELDDEDECPHCPRVKRVGSPDTLSSASTTGPPQTPGDHETIDPAVRQRLGSISQSRLYQIATSEIFPPSKNSKKDTTPKVGPFAILHELDHGSYASAFAARDLATSRVICTKVFSKKRTSERQERYVGLLTELIAYQHISSVEENARKWLMELHGVVQDTRNVIYVMDLMECDLFSLLRTPIKRPLIKRWIAQIALAIDSLHKMGIMHRDVKPENILLVPGTENVRLTDFTNAWISPLRNQFTISQHTEPLHWYMTYSSHHLGTREYLAPEMHSKQRYGLAVDWWALGCVLFDLLVGDVIFPDAEAVAEYVRWRAGGKEASDFFTKRSEALLPADLDLLCGLLTVDTRARYRLKSVEASQFFASDKNLFDSLRKMTSADICGETKPSPEELEFYASFKDTPINHAKPERPGKKAGSTSLSAYDRIDKEDYSFFGWISPNGIWADPT</sequence>
<keyword evidence="3" id="KW-0808">Transferase</keyword>
<reference evidence="13" key="1">
    <citation type="submission" date="2024-04" db="EMBL/GenBank/DDBJ databases">
        <authorList>
            <person name="Shaw F."/>
            <person name="Minotto A."/>
        </authorList>
    </citation>
    <scope>NUCLEOTIDE SEQUENCE [LARGE SCALE GENOMIC DNA]</scope>
</reference>
<evidence type="ECO:0000313" key="12">
    <source>
        <dbReference type="EMBL" id="CAL1709857.1"/>
    </source>
</evidence>
<dbReference type="Proteomes" id="UP001497453">
    <property type="component" value="Chromosome 5"/>
</dbReference>
<protein>
    <recommendedName>
        <fullName evidence="1">non-specific serine/threonine protein kinase</fullName>
        <ecNumber evidence="1">2.7.11.1</ecNumber>
    </recommendedName>
</protein>
<accession>A0ABP1DSR9</accession>
<keyword evidence="4" id="KW-0547">Nucleotide-binding</keyword>
<dbReference type="EC" id="2.7.11.1" evidence="1"/>
<comment type="catalytic activity">
    <reaction evidence="8">
        <text>L-seryl-[protein] + ATP = O-phospho-L-seryl-[protein] + ADP + H(+)</text>
        <dbReference type="Rhea" id="RHEA:17989"/>
        <dbReference type="Rhea" id="RHEA-COMP:9863"/>
        <dbReference type="Rhea" id="RHEA-COMP:11604"/>
        <dbReference type="ChEBI" id="CHEBI:15378"/>
        <dbReference type="ChEBI" id="CHEBI:29999"/>
        <dbReference type="ChEBI" id="CHEBI:30616"/>
        <dbReference type="ChEBI" id="CHEBI:83421"/>
        <dbReference type="ChEBI" id="CHEBI:456216"/>
        <dbReference type="EC" id="2.7.11.1"/>
    </reaction>
</comment>
<feature type="signal peptide" evidence="10">
    <location>
        <begin position="1"/>
        <end position="21"/>
    </location>
</feature>
<proteinExistence type="predicted"/>
<feature type="chain" id="PRO_5046138371" description="non-specific serine/threonine protein kinase" evidence="10">
    <location>
        <begin position="22"/>
        <end position="575"/>
    </location>
</feature>
<evidence type="ECO:0000256" key="8">
    <source>
        <dbReference type="ARBA" id="ARBA00048679"/>
    </source>
</evidence>
<dbReference type="SMART" id="SM00220">
    <property type="entry name" value="S_TKc"/>
    <property type="match status" value="1"/>
</dbReference>
<evidence type="ECO:0000256" key="7">
    <source>
        <dbReference type="ARBA" id="ARBA00047899"/>
    </source>
</evidence>
<dbReference type="InterPro" id="IPR011009">
    <property type="entry name" value="Kinase-like_dom_sf"/>
</dbReference>
<name>A0ABP1DSR9_9APHY</name>
<dbReference type="PROSITE" id="PS50011">
    <property type="entry name" value="PROTEIN_KINASE_DOM"/>
    <property type="match status" value="1"/>
</dbReference>
<keyword evidence="13" id="KW-1185">Reference proteome</keyword>
<comment type="catalytic activity">
    <reaction evidence="7">
        <text>L-threonyl-[protein] + ATP = O-phospho-L-threonyl-[protein] + ADP + H(+)</text>
        <dbReference type="Rhea" id="RHEA:46608"/>
        <dbReference type="Rhea" id="RHEA-COMP:11060"/>
        <dbReference type="Rhea" id="RHEA-COMP:11605"/>
        <dbReference type="ChEBI" id="CHEBI:15378"/>
        <dbReference type="ChEBI" id="CHEBI:30013"/>
        <dbReference type="ChEBI" id="CHEBI:30616"/>
        <dbReference type="ChEBI" id="CHEBI:61977"/>
        <dbReference type="ChEBI" id="CHEBI:456216"/>
        <dbReference type="EC" id="2.7.11.1"/>
    </reaction>
</comment>
<dbReference type="InterPro" id="IPR000719">
    <property type="entry name" value="Prot_kinase_dom"/>
</dbReference>
<dbReference type="PANTHER" id="PTHR24356">
    <property type="entry name" value="SERINE/THREONINE-PROTEIN KINASE"/>
    <property type="match status" value="1"/>
</dbReference>